<dbReference type="Gene3D" id="1.10.287.100">
    <property type="match status" value="1"/>
</dbReference>
<dbReference type="InterPro" id="IPR008492">
    <property type="entry name" value="Rv2714-like"/>
</dbReference>
<evidence type="ECO:0000313" key="1">
    <source>
        <dbReference type="EMBL" id="CAB4889536.1"/>
    </source>
</evidence>
<dbReference type="InterPro" id="IPR038389">
    <property type="entry name" value="PSMG2_sf"/>
</dbReference>
<name>A0A6J7F228_9ZZZZ</name>
<dbReference type="SUPFAM" id="SSF159659">
    <property type="entry name" value="Cgl1923-like"/>
    <property type="match status" value="1"/>
</dbReference>
<gene>
    <name evidence="1" type="ORF">UFOPK3495_00238</name>
    <name evidence="2" type="ORF">UFOPK4237_00294</name>
</gene>
<dbReference type="PIRSF" id="PIRSF028754">
    <property type="entry name" value="UCP028754"/>
    <property type="match status" value="1"/>
</dbReference>
<proteinExistence type="predicted"/>
<dbReference type="EMBL" id="CAFBPZ010000010">
    <property type="protein sequence ID" value="CAB5035328.1"/>
    <property type="molecule type" value="Genomic_DNA"/>
</dbReference>
<dbReference type="Pfam" id="PF09754">
    <property type="entry name" value="PAC2"/>
    <property type="match status" value="1"/>
</dbReference>
<evidence type="ECO:0000313" key="2">
    <source>
        <dbReference type="EMBL" id="CAB5035328.1"/>
    </source>
</evidence>
<dbReference type="AlphaFoldDB" id="A0A6J7F228"/>
<dbReference type="InterPro" id="IPR019151">
    <property type="entry name" value="Proteasome_assmbl_chaperone_2"/>
</dbReference>
<dbReference type="EMBL" id="CAFBMC010000007">
    <property type="protein sequence ID" value="CAB4889536.1"/>
    <property type="molecule type" value="Genomic_DNA"/>
</dbReference>
<protein>
    <submittedName>
        <fullName evidence="1">Unannotated protein</fullName>
    </submittedName>
</protein>
<sequence length="306" mass="33279">MRPPEDMYAIHQMPTFTDAPVMIHAFTGYVDAGGAVRMMIDHILETCEHHLIATFEVDEVMDFRARRPILSYSVDHFTGVDIPAIQLHEVVDAEGTRFLLLAGPEPDYQWMRFLQAVSGLSHQIGVRLSVAVSGIPWPAPHTRPLGITVHGSDPSLVQGFHSPVGDVDVPGHMGAMLEFHLAQEGFDSMGITAQVPHYLSQFQYPQSAQTLLNSLSMITGLALSASGLDAAATKATGEIAEQLQGNDEFTTVVNALEHQYDQTHGATQVAPLVEPDQMPSGDELAAQFESFLRDLDAEEGPEGSKP</sequence>
<reference evidence="1" key="1">
    <citation type="submission" date="2020-05" db="EMBL/GenBank/DDBJ databases">
        <authorList>
            <person name="Chiriac C."/>
            <person name="Salcher M."/>
            <person name="Ghai R."/>
            <person name="Kavagutti S V."/>
        </authorList>
    </citation>
    <scope>NUCLEOTIDE SEQUENCE</scope>
</reference>
<dbReference type="Gene3D" id="3.40.50.10900">
    <property type="entry name" value="PAC-like subunit"/>
    <property type="match status" value="1"/>
</dbReference>
<accession>A0A6J7F228</accession>
<organism evidence="1">
    <name type="scientific">freshwater metagenome</name>
    <dbReference type="NCBI Taxonomy" id="449393"/>
    <lineage>
        <taxon>unclassified sequences</taxon>
        <taxon>metagenomes</taxon>
        <taxon>ecological metagenomes</taxon>
    </lineage>
</organism>